<accession>A0A9K3M4Q9</accession>
<feature type="compositionally biased region" description="Acidic residues" evidence="6">
    <location>
        <begin position="577"/>
        <end position="586"/>
    </location>
</feature>
<evidence type="ECO:0000256" key="1">
    <source>
        <dbReference type="ARBA" id="ARBA00004496"/>
    </source>
</evidence>
<keyword evidence="4" id="KW-0677">Repeat</keyword>
<reference evidence="9" key="1">
    <citation type="journal article" date="2021" name="Sci. Rep.">
        <title>Diploid genomic architecture of Nitzschia inconspicua, an elite biomass production diatom.</title>
        <authorList>
            <person name="Oliver A."/>
            <person name="Podell S."/>
            <person name="Pinowska A."/>
            <person name="Traller J.C."/>
            <person name="Smith S.R."/>
            <person name="McClure R."/>
            <person name="Beliaev A."/>
            <person name="Bohutskyi P."/>
            <person name="Hill E.A."/>
            <person name="Rabines A."/>
            <person name="Zheng H."/>
            <person name="Allen L.Z."/>
            <person name="Kuo A."/>
            <person name="Grigoriev I.V."/>
            <person name="Allen A.E."/>
            <person name="Hazlebeck D."/>
            <person name="Allen E.E."/>
        </authorList>
    </citation>
    <scope>NUCLEOTIDE SEQUENCE</scope>
    <source>
        <strain evidence="9">Hildebrandi</strain>
    </source>
</reference>
<evidence type="ECO:0000313" key="9">
    <source>
        <dbReference type="EMBL" id="KAG7373867.1"/>
    </source>
</evidence>
<dbReference type="EMBL" id="JAGRRH010000001">
    <property type="protein sequence ID" value="KAG7373867.1"/>
    <property type="molecule type" value="Genomic_DNA"/>
</dbReference>
<name>A0A9K3M4Q9_9STRA</name>
<feature type="compositionally biased region" description="Acidic residues" evidence="6">
    <location>
        <begin position="1"/>
        <end position="10"/>
    </location>
</feature>
<reference evidence="9" key="2">
    <citation type="submission" date="2021-04" db="EMBL/GenBank/DDBJ databases">
        <authorList>
            <person name="Podell S."/>
        </authorList>
    </citation>
    <scope>NUCLEOTIDE SEQUENCE</scope>
    <source>
        <strain evidence="9">Hildebrandi</strain>
    </source>
</reference>
<keyword evidence="10" id="KW-1185">Reference proteome</keyword>
<sequence>MATASYDEEPFGTTPLPTSTAEIGDGGSGTTPSGDDAAAAAAASGIVSSPVEIVLDMDPVVDPINGIAQQPQTQQIAVYEPTPNEDCINGCLLDVNPHFVVYAVKNGLIRILHRHSAMRALLRGHSGQRVTDIRFFLDGDVLGTIGSKGADSTLIVWRVFEQSPEIQSEKLLEISSSSLEAPDLIMSRLVWHPFNPNQFWMMHSTPTVPQVATLVETTRIQTRLSEPNAGTDGAPLSQHAICQWHSPYCVMDGALRLQTLGGKLTDLAWSGRDARHVVTVHDNGTIILWDLKQKGMTTGHVGTDSNEEGVGDEDVTLPKKLCVLQESGVPYSRCCFLPHEQAVGREADLSTSLTTCFVTASHQNSVVTLWSAFSVAPASDENTANNQPQYQNPTKLQVIHMVPDPLATVPTSFVMDVCYGPAPPNAAPPSCFLLLASRQSGRLFALHCRSVWSNNQLATSTPQNQRALCVGVDYLVPFALKYPVYSWSVVCSPTQDIAEEEIGERAGLIFDMKCFSYQSNLVQCLTLTSYMCLPPEHAYKQNGYKGILKVQPLSGKYVASESNGNGDHLSAVSTSDPEYDEDYDVGDDDAEDVEAEAPAPSSGGLLPASSTLAQNPFANWLGAIASGTAPTTDPPLPPVPMAAPPAVMEAAAPPLLNPMDILAGTKEEAIKPPPATESSKQKKKTKGRSKSPSLTQNSKRSRSPKVNKNQDKNTFPDGKVTILKRDTKAAPSGLKEAPPLPPDPSLVSDPAILAAAGIPMPPPPTTPPAPVASFDMAALESQVSNAVENSMANTVVPVVNKAIQESFANLARPLRTSMDNLSKQGVIVNQDALKAALNIETPLKAALADNMRNVLVPTLESVVGQVLQQIQMSMPPPPPDQSKALELVKQQLASMSAKMDALTKEVQVLRTAVSAQTSANAIRGPSPQHPQSAPGSGGPPMDAPATQEMQLEQLRHSITSLLQEGKFEAAFTKAVSASTADMTLFCCSRADITKVFGGSAPTLSQPIMLCVMQQLGAALAKTSNPADIETELSWLQEIALSLNPREPSIQRHVPAVLQQLVTSINARIVAEGNNGNVQLRRPLQMLLQVLRGMQLG</sequence>
<comment type="caution">
    <text evidence="9">The sequence shown here is derived from an EMBL/GenBank/DDBJ whole genome shotgun (WGS) entry which is preliminary data.</text>
</comment>
<dbReference type="SMART" id="SM00320">
    <property type="entry name" value="WD40"/>
    <property type="match status" value="3"/>
</dbReference>
<keyword evidence="2" id="KW-0963">Cytoplasm</keyword>
<dbReference type="Pfam" id="PF21289">
    <property type="entry name" value="EDC4_C"/>
    <property type="match status" value="1"/>
</dbReference>
<feature type="domain" description="Enhancer of mRNA-decapping protein 4 C-terminal" evidence="8">
    <location>
        <begin position="958"/>
        <end position="1075"/>
    </location>
</feature>
<comment type="subcellular location">
    <subcellularLocation>
        <location evidence="1">Cytoplasm</location>
    </subcellularLocation>
</comment>
<dbReference type="GO" id="GO:0031087">
    <property type="term" value="P:deadenylation-independent decapping of nuclear-transcribed mRNA"/>
    <property type="evidence" value="ECO:0007669"/>
    <property type="project" value="InterPro"/>
</dbReference>
<evidence type="ECO:0000313" key="10">
    <source>
        <dbReference type="Proteomes" id="UP000693970"/>
    </source>
</evidence>
<dbReference type="InterPro" id="IPR049404">
    <property type="entry name" value="EDC4_C"/>
</dbReference>
<evidence type="ECO:0000256" key="6">
    <source>
        <dbReference type="SAM" id="MobiDB-lite"/>
    </source>
</evidence>
<dbReference type="InterPro" id="IPR045152">
    <property type="entry name" value="EDC4-like"/>
</dbReference>
<dbReference type="AlphaFoldDB" id="A0A9K3M4Q9"/>
<dbReference type="PANTHER" id="PTHR15598:SF5">
    <property type="entry name" value="ENHANCER OF MRNA-DECAPPING PROTEIN 4"/>
    <property type="match status" value="1"/>
</dbReference>
<feature type="region of interest" description="Disordered" evidence="6">
    <location>
        <begin position="559"/>
        <end position="586"/>
    </location>
</feature>
<evidence type="ECO:0000256" key="3">
    <source>
        <dbReference type="ARBA" id="ARBA00022574"/>
    </source>
</evidence>
<evidence type="ECO:0000256" key="2">
    <source>
        <dbReference type="ARBA" id="ARBA00022490"/>
    </source>
</evidence>
<organism evidence="9 10">
    <name type="scientific">Nitzschia inconspicua</name>
    <dbReference type="NCBI Taxonomy" id="303405"/>
    <lineage>
        <taxon>Eukaryota</taxon>
        <taxon>Sar</taxon>
        <taxon>Stramenopiles</taxon>
        <taxon>Ochrophyta</taxon>
        <taxon>Bacillariophyta</taxon>
        <taxon>Bacillariophyceae</taxon>
        <taxon>Bacillariophycidae</taxon>
        <taxon>Bacillariales</taxon>
        <taxon>Bacillariaceae</taxon>
        <taxon>Nitzschia</taxon>
    </lineage>
</organism>
<feature type="domain" description="Enhancer of mRNA-decapping protein 4 WD40 repeat region" evidence="7">
    <location>
        <begin position="94"/>
        <end position="198"/>
    </location>
</feature>
<evidence type="ECO:0000256" key="5">
    <source>
        <dbReference type="SAM" id="Coils"/>
    </source>
</evidence>
<dbReference type="OrthoDB" id="21128at2759"/>
<evidence type="ECO:0000259" key="8">
    <source>
        <dbReference type="Pfam" id="PF21289"/>
    </source>
</evidence>
<feature type="coiled-coil region" evidence="5">
    <location>
        <begin position="885"/>
        <end position="912"/>
    </location>
</feature>
<feature type="region of interest" description="Disordered" evidence="6">
    <location>
        <begin position="1"/>
        <end position="37"/>
    </location>
</feature>
<gene>
    <name evidence="9" type="ORF">IV203_012962</name>
</gene>
<evidence type="ECO:0000259" key="7">
    <source>
        <dbReference type="Pfam" id="PF16529"/>
    </source>
</evidence>
<evidence type="ECO:0000256" key="4">
    <source>
        <dbReference type="ARBA" id="ARBA00022737"/>
    </source>
</evidence>
<dbReference type="Proteomes" id="UP000693970">
    <property type="component" value="Unassembled WGS sequence"/>
</dbReference>
<dbReference type="Pfam" id="PF16529">
    <property type="entry name" value="Ge1_WD40"/>
    <property type="match status" value="1"/>
</dbReference>
<dbReference type="InterPro" id="IPR032401">
    <property type="entry name" value="EDC4_WD40"/>
</dbReference>
<dbReference type="InterPro" id="IPR001680">
    <property type="entry name" value="WD40_rpt"/>
</dbReference>
<dbReference type="PANTHER" id="PTHR15598">
    <property type="entry name" value="ENHANCER OF MRNA-DECAPPING PROTEIN 4"/>
    <property type="match status" value="1"/>
</dbReference>
<proteinExistence type="predicted"/>
<protein>
    <submittedName>
        <fullName evidence="9">WD40 region of Ge1, enhancer of mRNA-decapping protein</fullName>
    </submittedName>
</protein>
<feature type="region of interest" description="Disordered" evidence="6">
    <location>
        <begin position="667"/>
        <end position="723"/>
    </location>
</feature>
<keyword evidence="5" id="KW-0175">Coiled coil</keyword>
<feature type="region of interest" description="Disordered" evidence="6">
    <location>
        <begin position="917"/>
        <end position="944"/>
    </location>
</feature>
<dbReference type="GO" id="GO:0000932">
    <property type="term" value="C:P-body"/>
    <property type="evidence" value="ECO:0007669"/>
    <property type="project" value="TreeGrafter"/>
</dbReference>
<feature type="compositionally biased region" description="Polar residues" evidence="6">
    <location>
        <begin position="560"/>
        <end position="575"/>
    </location>
</feature>
<keyword evidence="3" id="KW-0853">WD repeat</keyword>